<evidence type="ECO:0000256" key="1">
    <source>
        <dbReference type="SAM" id="MobiDB-lite"/>
    </source>
</evidence>
<feature type="region of interest" description="Disordered" evidence="1">
    <location>
        <begin position="1"/>
        <end position="22"/>
    </location>
</feature>
<reference evidence="3" key="2">
    <citation type="submission" date="2021-02" db="EMBL/GenBank/DDBJ databases">
        <authorList>
            <person name="Kimball J.A."/>
            <person name="Haas M.W."/>
            <person name="Macchietto M."/>
            <person name="Kono T."/>
            <person name="Duquette J."/>
            <person name="Shao M."/>
        </authorList>
    </citation>
    <scope>NUCLEOTIDE SEQUENCE</scope>
    <source>
        <tissue evidence="3">Fresh leaf tissue</tissue>
    </source>
</reference>
<keyword evidence="2" id="KW-0472">Membrane</keyword>
<sequence>MMMVTHSRTSSETTTGMPSVPAAKGGVGVGGVARTLAQHHQAVVGFLFGFLLVLLLYSTVSGQLGSEDATVRAVTTQSTPAVHTDQQRARPASPTSPTTTTTAPTTATATATATSIPSNATTTQGNNLERDDEQNDAEGKKQPASAAGEDRNEDDKIGVGTDKKNNNQTGEGLGINLCLTRSIMHHRQHFISFG</sequence>
<feature type="region of interest" description="Disordered" evidence="1">
    <location>
        <begin position="75"/>
        <end position="172"/>
    </location>
</feature>
<dbReference type="AlphaFoldDB" id="A0A8J5T920"/>
<keyword evidence="4" id="KW-1185">Reference proteome</keyword>
<reference evidence="3" key="1">
    <citation type="journal article" date="2021" name="bioRxiv">
        <title>Whole Genome Assembly and Annotation of Northern Wild Rice, Zizania palustris L., Supports a Whole Genome Duplication in the Zizania Genus.</title>
        <authorList>
            <person name="Haas M."/>
            <person name="Kono T."/>
            <person name="Macchietto M."/>
            <person name="Millas R."/>
            <person name="McGilp L."/>
            <person name="Shao M."/>
            <person name="Duquette J."/>
            <person name="Hirsch C.N."/>
            <person name="Kimball J."/>
        </authorList>
    </citation>
    <scope>NUCLEOTIDE SEQUENCE</scope>
    <source>
        <tissue evidence="3">Fresh leaf tissue</tissue>
    </source>
</reference>
<name>A0A8J5T920_ZIZPA</name>
<accession>A0A8J5T920</accession>
<feature type="transmembrane region" description="Helical" evidence="2">
    <location>
        <begin position="42"/>
        <end position="60"/>
    </location>
</feature>
<protein>
    <submittedName>
        <fullName evidence="3">Uncharacterized protein</fullName>
    </submittedName>
</protein>
<organism evidence="3 4">
    <name type="scientific">Zizania palustris</name>
    <name type="common">Northern wild rice</name>
    <dbReference type="NCBI Taxonomy" id="103762"/>
    <lineage>
        <taxon>Eukaryota</taxon>
        <taxon>Viridiplantae</taxon>
        <taxon>Streptophyta</taxon>
        <taxon>Embryophyta</taxon>
        <taxon>Tracheophyta</taxon>
        <taxon>Spermatophyta</taxon>
        <taxon>Magnoliopsida</taxon>
        <taxon>Liliopsida</taxon>
        <taxon>Poales</taxon>
        <taxon>Poaceae</taxon>
        <taxon>BOP clade</taxon>
        <taxon>Oryzoideae</taxon>
        <taxon>Oryzeae</taxon>
        <taxon>Zizaniinae</taxon>
        <taxon>Zizania</taxon>
    </lineage>
</organism>
<evidence type="ECO:0000313" key="3">
    <source>
        <dbReference type="EMBL" id="KAG8075758.1"/>
    </source>
</evidence>
<dbReference type="Proteomes" id="UP000729402">
    <property type="component" value="Unassembled WGS sequence"/>
</dbReference>
<dbReference type="EMBL" id="JAAALK010000283">
    <property type="protein sequence ID" value="KAG8075758.1"/>
    <property type="molecule type" value="Genomic_DNA"/>
</dbReference>
<feature type="compositionally biased region" description="Basic and acidic residues" evidence="1">
    <location>
        <begin position="148"/>
        <end position="165"/>
    </location>
</feature>
<keyword evidence="2" id="KW-1133">Transmembrane helix</keyword>
<evidence type="ECO:0000313" key="4">
    <source>
        <dbReference type="Proteomes" id="UP000729402"/>
    </source>
</evidence>
<proteinExistence type="predicted"/>
<keyword evidence="2" id="KW-0812">Transmembrane</keyword>
<evidence type="ECO:0000256" key="2">
    <source>
        <dbReference type="SAM" id="Phobius"/>
    </source>
</evidence>
<gene>
    <name evidence="3" type="ORF">GUJ93_ZPchr0006g43587</name>
</gene>
<feature type="compositionally biased region" description="Low complexity" evidence="1">
    <location>
        <begin position="91"/>
        <end position="123"/>
    </location>
</feature>
<feature type="compositionally biased region" description="Polar residues" evidence="1">
    <location>
        <begin position="1"/>
        <end position="17"/>
    </location>
</feature>
<comment type="caution">
    <text evidence="3">The sequence shown here is derived from an EMBL/GenBank/DDBJ whole genome shotgun (WGS) entry which is preliminary data.</text>
</comment>